<dbReference type="Pfam" id="PF01464">
    <property type="entry name" value="SLT"/>
    <property type="match status" value="1"/>
</dbReference>
<name>A0A6S7BL15_9BURK</name>
<sequence length="243" mass="25566">MSIPGLIVSLLIAALGFAPVAWGAPNNASQAEASTFAMLSAVCAPNIHLRTVSALVRQESAANPFAININGAKQLARQPATAAEAVTVARRLLEQGYNIDVGLGQINSANFVALGYRLEDLFEPCANLQATAQILSDCYRRAVSERGEGQPALHAALSCYNTGSMRNGITNGYVRKVASQVTLPVPELLPLPGLSIPHAPPSDSMHVERKNPARQNAIGEPDAFSASADADAFAQTTSPSHRK</sequence>
<evidence type="ECO:0000313" key="5">
    <source>
        <dbReference type="Proteomes" id="UP000494365"/>
    </source>
</evidence>
<proteinExistence type="predicted"/>
<reference evidence="4 5" key="1">
    <citation type="submission" date="2020-04" db="EMBL/GenBank/DDBJ databases">
        <authorList>
            <person name="De Canck E."/>
        </authorList>
    </citation>
    <scope>NUCLEOTIDE SEQUENCE [LARGE SCALE GENOMIC DNA]</scope>
    <source>
        <strain evidence="4 5">LMG 28614</strain>
    </source>
</reference>
<dbReference type="RefSeq" id="WP_175152665.1">
    <property type="nucleotide sequence ID" value="NZ_CADIKK010000033.1"/>
</dbReference>
<dbReference type="InterPro" id="IPR023346">
    <property type="entry name" value="Lysozyme-like_dom_sf"/>
</dbReference>
<dbReference type="InterPro" id="IPR008258">
    <property type="entry name" value="Transglycosylase_SLT_dom_1"/>
</dbReference>
<dbReference type="Gene3D" id="1.10.530.10">
    <property type="match status" value="1"/>
</dbReference>
<evidence type="ECO:0000256" key="1">
    <source>
        <dbReference type="SAM" id="MobiDB-lite"/>
    </source>
</evidence>
<gene>
    <name evidence="4" type="ORF">LMG28614_05660</name>
</gene>
<evidence type="ECO:0000313" key="4">
    <source>
        <dbReference type="EMBL" id="CAB3802626.1"/>
    </source>
</evidence>
<dbReference type="AlphaFoldDB" id="A0A6S7BL15"/>
<keyword evidence="2" id="KW-0732">Signal</keyword>
<feature type="signal peptide" evidence="2">
    <location>
        <begin position="1"/>
        <end position="23"/>
    </location>
</feature>
<feature type="chain" id="PRO_5028807208" description="Transglycosylase SLT domain-containing protein" evidence="2">
    <location>
        <begin position="24"/>
        <end position="243"/>
    </location>
</feature>
<accession>A0A6S7BL15</accession>
<evidence type="ECO:0000259" key="3">
    <source>
        <dbReference type="Pfam" id="PF01464"/>
    </source>
</evidence>
<dbReference type="EMBL" id="CADIKK010000033">
    <property type="protein sequence ID" value="CAB3802626.1"/>
    <property type="molecule type" value="Genomic_DNA"/>
</dbReference>
<feature type="region of interest" description="Disordered" evidence="1">
    <location>
        <begin position="194"/>
        <end position="243"/>
    </location>
</feature>
<dbReference type="SUPFAM" id="SSF53955">
    <property type="entry name" value="Lysozyme-like"/>
    <property type="match status" value="1"/>
</dbReference>
<feature type="compositionally biased region" description="Low complexity" evidence="1">
    <location>
        <begin position="222"/>
        <end position="234"/>
    </location>
</feature>
<dbReference type="Proteomes" id="UP000494365">
    <property type="component" value="Unassembled WGS sequence"/>
</dbReference>
<keyword evidence="5" id="KW-1185">Reference proteome</keyword>
<feature type="domain" description="Transglycosylase SLT" evidence="3">
    <location>
        <begin position="41"/>
        <end position="176"/>
    </location>
</feature>
<organism evidence="4 5">
    <name type="scientific">Paraburkholderia ultramafica</name>
    <dbReference type="NCBI Taxonomy" id="1544867"/>
    <lineage>
        <taxon>Bacteria</taxon>
        <taxon>Pseudomonadati</taxon>
        <taxon>Pseudomonadota</taxon>
        <taxon>Betaproteobacteria</taxon>
        <taxon>Burkholderiales</taxon>
        <taxon>Burkholderiaceae</taxon>
        <taxon>Paraburkholderia</taxon>
    </lineage>
</organism>
<dbReference type="CDD" id="cd16892">
    <property type="entry name" value="LT_VirB1-like"/>
    <property type="match status" value="1"/>
</dbReference>
<protein>
    <recommendedName>
        <fullName evidence="3">Transglycosylase SLT domain-containing protein</fullName>
    </recommendedName>
</protein>
<evidence type="ECO:0000256" key="2">
    <source>
        <dbReference type="SAM" id="SignalP"/>
    </source>
</evidence>